<keyword evidence="3" id="KW-1133">Transmembrane helix</keyword>
<keyword evidence="5" id="KW-1185">Reference proteome</keyword>
<dbReference type="GO" id="GO:0030692">
    <property type="term" value="C:Noc4p-Nop14p complex"/>
    <property type="evidence" value="ECO:0007669"/>
    <property type="project" value="TreeGrafter"/>
</dbReference>
<dbReference type="GO" id="GO:0032040">
    <property type="term" value="C:small-subunit processome"/>
    <property type="evidence" value="ECO:0007669"/>
    <property type="project" value="TreeGrafter"/>
</dbReference>
<evidence type="ECO:0000313" key="7">
    <source>
        <dbReference type="WBParaSite" id="PgR080_g041_t02"/>
    </source>
</evidence>
<feature type="region of interest" description="Disordered" evidence="2">
    <location>
        <begin position="397"/>
        <end position="441"/>
    </location>
</feature>
<dbReference type="WBParaSite" id="PgR080_g041_t01">
    <property type="protein sequence ID" value="PgR080_g041_t01"/>
    <property type="gene ID" value="PgR080_g041"/>
</dbReference>
<organism evidence="5 6">
    <name type="scientific">Parascaris univalens</name>
    <name type="common">Nematode worm</name>
    <dbReference type="NCBI Taxonomy" id="6257"/>
    <lineage>
        <taxon>Eukaryota</taxon>
        <taxon>Metazoa</taxon>
        <taxon>Ecdysozoa</taxon>
        <taxon>Nematoda</taxon>
        <taxon>Chromadorea</taxon>
        <taxon>Rhabditida</taxon>
        <taxon>Spirurina</taxon>
        <taxon>Ascaridomorpha</taxon>
        <taxon>Ascaridoidea</taxon>
        <taxon>Ascarididae</taxon>
        <taxon>Parascaris</taxon>
    </lineage>
</organism>
<sequence>MVTEELGTSTASDTGEATRWVAIFTSHSVEDVLDELRKVEPFYVDGTNRSEVSASLDSALNLLVDIVVSDEAIEGRRMKKMCSALFVYFDLYILTLKRIVPKIANLSSDIQKWNVYRLLRFFPLPTKKYSSPFYQVEANYIRTGPKNSKLKLWYQEAWLALLRHELPRPLLKRLVPYLGDSVLAVLRDASLTADFLFRVFRLGDVFAIISLSAIFRLIMECNFDFPEFFERVYALTTPSVCYLSYRKQFFSLLDTFLLSTHLASYIVAAFLKRLARMTLLAPLCSQEPLLSLIRNLLTRHEGVRVLLHRDNPATLEADPYNMDETRLKLCGALDSSLWEIKTLQRHWYGDVARRGHFVDRGIQRVESFVRWRDDEEYFSRMVCTRFGTELAKHALDEKYRRAQSGDSGEEDSDGGTEEGPLKKRARFRKEGNMKSELSMNSHEPDNHFFPDSFLLNIKDYCEF</sequence>
<reference evidence="6 7" key="1">
    <citation type="submission" date="2022-11" db="UniProtKB">
        <authorList>
            <consortium name="WormBaseParasite"/>
        </authorList>
    </citation>
    <scope>IDENTIFICATION</scope>
</reference>
<evidence type="ECO:0000313" key="5">
    <source>
        <dbReference type="Proteomes" id="UP000887569"/>
    </source>
</evidence>
<feature type="domain" description="CCAAT-binding factor" evidence="4">
    <location>
        <begin position="208"/>
        <end position="352"/>
    </location>
</feature>
<keyword evidence="3" id="KW-0472">Membrane</keyword>
<dbReference type="GO" id="GO:0042254">
    <property type="term" value="P:ribosome biogenesis"/>
    <property type="evidence" value="ECO:0007669"/>
    <property type="project" value="InterPro"/>
</dbReference>
<feature type="transmembrane region" description="Helical" evidence="3">
    <location>
        <begin position="199"/>
        <end position="219"/>
    </location>
</feature>
<dbReference type="WBParaSite" id="PgR080_g041_t02">
    <property type="protein sequence ID" value="PgR080_g041_t02"/>
    <property type="gene ID" value="PgR080_g041"/>
</dbReference>
<protein>
    <submittedName>
        <fullName evidence="6 7">CCAAT-binding factor domain-containing protein</fullName>
    </submittedName>
</protein>
<evidence type="ECO:0000259" key="4">
    <source>
        <dbReference type="Pfam" id="PF03914"/>
    </source>
</evidence>
<accession>A0A915C282</accession>
<feature type="transmembrane region" description="Helical" evidence="3">
    <location>
        <begin position="249"/>
        <end position="271"/>
    </location>
</feature>
<feature type="compositionally biased region" description="Acidic residues" evidence="2">
    <location>
        <begin position="407"/>
        <end position="416"/>
    </location>
</feature>
<proteinExistence type="inferred from homology"/>
<evidence type="ECO:0000256" key="3">
    <source>
        <dbReference type="SAM" id="Phobius"/>
    </source>
</evidence>
<keyword evidence="3" id="KW-0812">Transmembrane</keyword>
<dbReference type="Proteomes" id="UP000887569">
    <property type="component" value="Unplaced"/>
</dbReference>
<dbReference type="PANTHER" id="PTHR12455">
    <property type="entry name" value="NUCLEOLAR COMPLEX PROTEIN 4"/>
    <property type="match status" value="1"/>
</dbReference>
<evidence type="ECO:0000256" key="1">
    <source>
        <dbReference type="ARBA" id="ARBA00007797"/>
    </source>
</evidence>
<dbReference type="Pfam" id="PF03914">
    <property type="entry name" value="CBF"/>
    <property type="match status" value="1"/>
</dbReference>
<comment type="similarity">
    <text evidence="1">Belongs to the CBF/MAK21 family.</text>
</comment>
<dbReference type="AlphaFoldDB" id="A0A915C282"/>
<dbReference type="InterPro" id="IPR005612">
    <property type="entry name" value="CCAAT-binding_factor"/>
</dbReference>
<evidence type="ECO:0000313" key="6">
    <source>
        <dbReference type="WBParaSite" id="PgR080_g041_t01"/>
    </source>
</evidence>
<dbReference type="InterPro" id="IPR027193">
    <property type="entry name" value="Noc4"/>
</dbReference>
<dbReference type="PANTHER" id="PTHR12455:SF0">
    <property type="entry name" value="NUCLEOLAR COMPLEX PROTEIN 4 HOMOLOG"/>
    <property type="match status" value="1"/>
</dbReference>
<evidence type="ECO:0000256" key="2">
    <source>
        <dbReference type="SAM" id="MobiDB-lite"/>
    </source>
</evidence>
<name>A0A915C282_PARUN</name>